<dbReference type="InterPro" id="IPR015500">
    <property type="entry name" value="Peptidase_S8_subtilisin-rel"/>
</dbReference>
<dbReference type="InterPro" id="IPR050131">
    <property type="entry name" value="Peptidase_S8_subtilisin-like"/>
</dbReference>
<dbReference type="GO" id="GO:0004252">
    <property type="term" value="F:serine-type endopeptidase activity"/>
    <property type="evidence" value="ECO:0007669"/>
    <property type="project" value="UniProtKB-UniRule"/>
</dbReference>
<dbReference type="EMBL" id="JAFCMP010000390">
    <property type="protein sequence ID" value="KAG5180479.1"/>
    <property type="molecule type" value="Genomic_DNA"/>
</dbReference>
<dbReference type="Proteomes" id="UP000664859">
    <property type="component" value="Unassembled WGS sequence"/>
</dbReference>
<dbReference type="PROSITE" id="PS51892">
    <property type="entry name" value="SUBTILASE"/>
    <property type="match status" value="1"/>
</dbReference>
<evidence type="ECO:0000256" key="4">
    <source>
        <dbReference type="ARBA" id="ARBA00022825"/>
    </source>
</evidence>
<evidence type="ECO:0000256" key="3">
    <source>
        <dbReference type="ARBA" id="ARBA00022801"/>
    </source>
</evidence>
<dbReference type="PRINTS" id="PR00723">
    <property type="entry name" value="SUBTILISIN"/>
</dbReference>
<dbReference type="OrthoDB" id="4803627at2759"/>
<dbReference type="InterPro" id="IPR036852">
    <property type="entry name" value="Peptidase_S8/S53_dom_sf"/>
</dbReference>
<keyword evidence="9" id="KW-0732">Signal</keyword>
<feature type="chain" id="PRO_5032816918" description="subtilisin" evidence="9">
    <location>
        <begin position="20"/>
        <end position="571"/>
    </location>
</feature>
<dbReference type="Gene3D" id="3.40.50.200">
    <property type="entry name" value="Peptidase S8/S53 domain"/>
    <property type="match status" value="1"/>
</dbReference>
<feature type="active site" description="Charge relay system" evidence="7 8">
    <location>
        <position position="233"/>
    </location>
</feature>
<evidence type="ECO:0000256" key="1">
    <source>
        <dbReference type="ARBA" id="ARBA00011073"/>
    </source>
</evidence>
<dbReference type="InterPro" id="IPR000209">
    <property type="entry name" value="Peptidase_S8/S53_dom"/>
</dbReference>
<accession>A0A835YSW5</accession>
<evidence type="ECO:0000256" key="8">
    <source>
        <dbReference type="PROSITE-ProRule" id="PRU01240"/>
    </source>
</evidence>
<evidence type="ECO:0000256" key="5">
    <source>
        <dbReference type="ARBA" id="ARBA00023529"/>
    </source>
</evidence>
<dbReference type="AlphaFoldDB" id="A0A835YSW5"/>
<evidence type="ECO:0000256" key="6">
    <source>
        <dbReference type="ARBA" id="ARBA00023619"/>
    </source>
</evidence>
<dbReference type="InterPro" id="IPR023828">
    <property type="entry name" value="Peptidase_S8_Ser-AS"/>
</dbReference>
<organism evidence="11 12">
    <name type="scientific">Tribonema minus</name>
    <dbReference type="NCBI Taxonomy" id="303371"/>
    <lineage>
        <taxon>Eukaryota</taxon>
        <taxon>Sar</taxon>
        <taxon>Stramenopiles</taxon>
        <taxon>Ochrophyta</taxon>
        <taxon>PX clade</taxon>
        <taxon>Xanthophyceae</taxon>
        <taxon>Tribonematales</taxon>
        <taxon>Tribonemataceae</taxon>
        <taxon>Tribonema</taxon>
    </lineage>
</organism>
<keyword evidence="4 8" id="KW-0720">Serine protease</keyword>
<proteinExistence type="inferred from homology"/>
<gene>
    <name evidence="11" type="ORF">JKP88DRAFT_323969</name>
</gene>
<evidence type="ECO:0000256" key="7">
    <source>
        <dbReference type="PIRSR" id="PIRSR615500-1"/>
    </source>
</evidence>
<dbReference type="PANTHER" id="PTHR43806">
    <property type="entry name" value="PEPTIDASE S8"/>
    <property type="match status" value="1"/>
</dbReference>
<protein>
    <recommendedName>
        <fullName evidence="6">subtilisin</fullName>
        <ecNumber evidence="6">3.4.21.62</ecNumber>
    </recommendedName>
</protein>
<comment type="similarity">
    <text evidence="1 8">Belongs to the peptidase S8 family.</text>
</comment>
<feature type="active site" description="Charge relay system" evidence="7 8">
    <location>
        <position position="192"/>
    </location>
</feature>
<keyword evidence="3 8" id="KW-0378">Hydrolase</keyword>
<name>A0A835YSW5_9STRA</name>
<dbReference type="PROSITE" id="PS00138">
    <property type="entry name" value="SUBTILASE_SER"/>
    <property type="match status" value="1"/>
</dbReference>
<reference evidence="11" key="1">
    <citation type="submission" date="2021-02" db="EMBL/GenBank/DDBJ databases">
        <title>First Annotated Genome of the Yellow-green Alga Tribonema minus.</title>
        <authorList>
            <person name="Mahan K.M."/>
        </authorList>
    </citation>
    <scope>NUCLEOTIDE SEQUENCE</scope>
    <source>
        <strain evidence="11">UTEX B ZZ1240</strain>
    </source>
</reference>
<dbReference type="EC" id="3.4.21.62" evidence="6"/>
<dbReference type="PANTHER" id="PTHR43806:SF11">
    <property type="entry name" value="CEREVISIN-RELATED"/>
    <property type="match status" value="1"/>
</dbReference>
<keyword evidence="12" id="KW-1185">Reference proteome</keyword>
<evidence type="ECO:0000259" key="10">
    <source>
        <dbReference type="Pfam" id="PF00082"/>
    </source>
</evidence>
<feature type="active site" description="Charge relay system" evidence="7 8">
    <location>
        <position position="510"/>
    </location>
</feature>
<sequence length="571" mass="60474">MRRLAAAAAIIAGVALSAATDVPPSRRLRRKRNSYSVLLYSHAAGSVGSVGIAAMTDATQAAAQALDAIYGVNVRSAIPEIGVVFISGPPNSAAIIKRRVGQRVKAVLPTMVFSSPVVRPVPSSFINGTGSGASLVSSEGSRDGNPGRTLSVVDEPDYRPLQWSRVAMDADRAFNAGLKGGGKRPARVAVIDEGFWLDHPSIAHYNKELSFNFVPGEELMFNPKRSSDRDLSHGTHTSSILAGRDLSGHGTLGIAPEADLVLLKGLSDGGYGEDLGVMTAIKYAVEKGVDIISLSLGGVVDRRGQEDDPYTDYDESLTPEEAAAYIDMWTAITGYAYRKATTICRLADCAGCKLAKANTHPPHPPPPNPPKLDLKGVTIIASAGNDRADLDKTNPNKVYILADLPHVIAVSATGPIFWGRDQATNLDRFVTGYSNYGAPIDLAAPGGNIAAAYRDFNATCRVPLGEGRAALELRCYEFDAVLSACCSASATFPRAQYRRATRYAWLAGTSMAAPHAAGVAALIVAKRGARVAPDKLFAYLQQCADDRGLAGKDRRFGYGRVSAGKVVDLVF</sequence>
<comment type="caution">
    <text evidence="11">The sequence shown here is derived from an EMBL/GenBank/DDBJ whole genome shotgun (WGS) entry which is preliminary data.</text>
</comment>
<feature type="domain" description="Peptidase S8/S53" evidence="10">
    <location>
        <begin position="187"/>
        <end position="559"/>
    </location>
</feature>
<evidence type="ECO:0000256" key="9">
    <source>
        <dbReference type="SAM" id="SignalP"/>
    </source>
</evidence>
<comment type="catalytic activity">
    <reaction evidence="5">
        <text>Hydrolysis of proteins with broad specificity for peptide bonds, and a preference for a large uncharged residue in P1. Hydrolyzes peptide amides.</text>
        <dbReference type="EC" id="3.4.21.62"/>
    </reaction>
</comment>
<dbReference type="SUPFAM" id="SSF52743">
    <property type="entry name" value="Subtilisin-like"/>
    <property type="match status" value="1"/>
</dbReference>
<dbReference type="Pfam" id="PF00082">
    <property type="entry name" value="Peptidase_S8"/>
    <property type="match status" value="1"/>
</dbReference>
<evidence type="ECO:0000313" key="12">
    <source>
        <dbReference type="Proteomes" id="UP000664859"/>
    </source>
</evidence>
<feature type="signal peptide" evidence="9">
    <location>
        <begin position="1"/>
        <end position="19"/>
    </location>
</feature>
<evidence type="ECO:0000313" key="11">
    <source>
        <dbReference type="EMBL" id="KAG5180479.1"/>
    </source>
</evidence>
<evidence type="ECO:0000256" key="2">
    <source>
        <dbReference type="ARBA" id="ARBA00022670"/>
    </source>
</evidence>
<dbReference type="GO" id="GO:0006508">
    <property type="term" value="P:proteolysis"/>
    <property type="evidence" value="ECO:0007669"/>
    <property type="project" value="UniProtKB-KW"/>
</dbReference>
<keyword evidence="2 8" id="KW-0645">Protease</keyword>